<dbReference type="InterPro" id="IPR050439">
    <property type="entry name" value="ADAMTS_ADAMTS-like"/>
</dbReference>
<evidence type="ECO:0000313" key="3">
    <source>
        <dbReference type="EMBL" id="MPC33561.1"/>
    </source>
</evidence>
<feature type="domain" description="Peptidase M12B" evidence="2">
    <location>
        <begin position="53"/>
        <end position="174"/>
    </location>
</feature>
<accession>A0A5B7EGS1</accession>
<proteinExistence type="predicted"/>
<dbReference type="InterPro" id="IPR024079">
    <property type="entry name" value="MetalloPept_cat_dom_sf"/>
</dbReference>
<dbReference type="SUPFAM" id="SSF55486">
    <property type="entry name" value="Metalloproteases ('zincins'), catalytic domain"/>
    <property type="match status" value="1"/>
</dbReference>
<evidence type="ECO:0000256" key="1">
    <source>
        <dbReference type="PROSITE-ProRule" id="PRU00276"/>
    </source>
</evidence>
<dbReference type="GO" id="GO:0046872">
    <property type="term" value="F:metal ion binding"/>
    <property type="evidence" value="ECO:0007669"/>
    <property type="project" value="UniProtKB-KW"/>
</dbReference>
<feature type="binding site" evidence="1">
    <location>
        <position position="123"/>
    </location>
    <ligand>
        <name>Zn(2+)</name>
        <dbReference type="ChEBI" id="CHEBI:29105"/>
        <note>catalytic</note>
    </ligand>
</feature>
<dbReference type="Proteomes" id="UP000324222">
    <property type="component" value="Unassembled WGS sequence"/>
</dbReference>
<name>A0A5B7EGS1_PORTR</name>
<feature type="binding site" evidence="1">
    <location>
        <position position="117"/>
    </location>
    <ligand>
        <name>Zn(2+)</name>
        <dbReference type="ChEBI" id="CHEBI:29105"/>
        <note>catalytic</note>
    </ligand>
</feature>
<dbReference type="OrthoDB" id="6355805at2759"/>
<protein>
    <submittedName>
        <fullName evidence="3">A disintegrin and metalloproteinase with thrombospondin motifs 18</fullName>
    </submittedName>
</protein>
<dbReference type="GO" id="GO:0006508">
    <property type="term" value="P:proteolysis"/>
    <property type="evidence" value="ECO:0007669"/>
    <property type="project" value="InterPro"/>
</dbReference>
<dbReference type="PANTHER" id="PTHR13723">
    <property type="entry name" value="ADAMTS A DISINTEGRIN AND METALLOPROTEASE WITH THROMBOSPONDIN MOTIFS PROTEASE"/>
    <property type="match status" value="1"/>
</dbReference>
<keyword evidence="1" id="KW-0862">Zinc</keyword>
<dbReference type="PANTHER" id="PTHR13723:SF281">
    <property type="entry name" value="PAPILIN"/>
    <property type="match status" value="1"/>
</dbReference>
<sequence>MTRAVRRRVTRKSSKKYTMELAVYIDDSLISHVQKRYPKANPKNKAKEIVMTLLNVGKQWDHALLLTGLDLYSGEPQATSTTGMSFIGGMCSPKHSCSIVEGTKFTSAFTIAHEIGHNMNLVHDGEKRAASCSKKGHIMATSLNDGGHTWSSCSKNQLSDFLRNQGTCLAEESGGAMLTYPIPDEELPGRKFDADQQCHYMFGKGWSHAPDHHPVSVSS</sequence>
<dbReference type="GO" id="GO:0031012">
    <property type="term" value="C:extracellular matrix"/>
    <property type="evidence" value="ECO:0007669"/>
    <property type="project" value="TreeGrafter"/>
</dbReference>
<gene>
    <name evidence="3" type="primary">ADAMTS18</name>
    <name evidence="3" type="ORF">E2C01_026915</name>
</gene>
<comment type="caution">
    <text evidence="1">Lacks conserved residue(s) required for the propagation of feature annotation.</text>
</comment>
<dbReference type="EMBL" id="VSRR010002859">
    <property type="protein sequence ID" value="MPC33561.1"/>
    <property type="molecule type" value="Genomic_DNA"/>
</dbReference>
<keyword evidence="4" id="KW-1185">Reference proteome</keyword>
<dbReference type="GO" id="GO:0030198">
    <property type="term" value="P:extracellular matrix organization"/>
    <property type="evidence" value="ECO:0007669"/>
    <property type="project" value="TreeGrafter"/>
</dbReference>
<keyword evidence="1" id="KW-0479">Metal-binding</keyword>
<evidence type="ECO:0000313" key="4">
    <source>
        <dbReference type="Proteomes" id="UP000324222"/>
    </source>
</evidence>
<dbReference type="PROSITE" id="PS50215">
    <property type="entry name" value="ADAM_MEPRO"/>
    <property type="match status" value="1"/>
</dbReference>
<reference evidence="3 4" key="1">
    <citation type="submission" date="2019-05" db="EMBL/GenBank/DDBJ databases">
        <title>Another draft genome of Portunus trituberculatus and its Hox gene families provides insights of decapod evolution.</title>
        <authorList>
            <person name="Jeong J.-H."/>
            <person name="Song I."/>
            <person name="Kim S."/>
            <person name="Choi T."/>
            <person name="Kim D."/>
            <person name="Ryu S."/>
            <person name="Kim W."/>
        </authorList>
    </citation>
    <scope>NUCLEOTIDE SEQUENCE [LARGE SCALE GENOMIC DNA]</scope>
    <source>
        <tissue evidence="3">Muscle</tissue>
    </source>
</reference>
<organism evidence="3 4">
    <name type="scientific">Portunus trituberculatus</name>
    <name type="common">Swimming crab</name>
    <name type="synonym">Neptunus trituberculatus</name>
    <dbReference type="NCBI Taxonomy" id="210409"/>
    <lineage>
        <taxon>Eukaryota</taxon>
        <taxon>Metazoa</taxon>
        <taxon>Ecdysozoa</taxon>
        <taxon>Arthropoda</taxon>
        <taxon>Crustacea</taxon>
        <taxon>Multicrustacea</taxon>
        <taxon>Malacostraca</taxon>
        <taxon>Eumalacostraca</taxon>
        <taxon>Eucarida</taxon>
        <taxon>Decapoda</taxon>
        <taxon>Pleocyemata</taxon>
        <taxon>Brachyura</taxon>
        <taxon>Eubrachyura</taxon>
        <taxon>Portunoidea</taxon>
        <taxon>Portunidae</taxon>
        <taxon>Portuninae</taxon>
        <taxon>Portunus</taxon>
    </lineage>
</organism>
<keyword evidence="3" id="KW-0401">Integrin</keyword>
<feature type="binding site" evidence="1">
    <location>
        <position position="113"/>
    </location>
    <ligand>
        <name>Zn(2+)</name>
        <dbReference type="ChEBI" id="CHEBI:29105"/>
        <note>catalytic</note>
    </ligand>
</feature>
<dbReference type="GO" id="GO:0004222">
    <property type="term" value="F:metalloendopeptidase activity"/>
    <property type="evidence" value="ECO:0007669"/>
    <property type="project" value="InterPro"/>
</dbReference>
<comment type="caution">
    <text evidence="3">The sequence shown here is derived from an EMBL/GenBank/DDBJ whole genome shotgun (WGS) entry which is preliminary data.</text>
</comment>
<dbReference type="InterPro" id="IPR001590">
    <property type="entry name" value="Peptidase_M12B"/>
</dbReference>
<dbReference type="GO" id="GO:0007229">
    <property type="term" value="P:integrin-mediated signaling pathway"/>
    <property type="evidence" value="ECO:0007669"/>
    <property type="project" value="UniProtKB-KW"/>
</dbReference>
<feature type="active site" evidence="1">
    <location>
        <position position="114"/>
    </location>
</feature>
<dbReference type="Gene3D" id="3.40.390.10">
    <property type="entry name" value="Collagenase (Catalytic Domain)"/>
    <property type="match status" value="1"/>
</dbReference>
<evidence type="ECO:0000259" key="2">
    <source>
        <dbReference type="PROSITE" id="PS50215"/>
    </source>
</evidence>
<dbReference type="Pfam" id="PF01421">
    <property type="entry name" value="Reprolysin"/>
    <property type="match status" value="1"/>
</dbReference>
<dbReference type="AlphaFoldDB" id="A0A5B7EGS1"/>